<feature type="chain" id="PRO_5044878146" description="Spore cortex-lytic enzyme" evidence="11">
    <location>
        <begin position="21"/>
        <end position="334"/>
    </location>
</feature>
<feature type="region of interest" description="Disordered" evidence="10">
    <location>
        <begin position="129"/>
        <end position="208"/>
    </location>
</feature>
<dbReference type="Gene3D" id="6.20.240.60">
    <property type="match status" value="1"/>
</dbReference>
<sequence>MKSKGSIMACLILFSFTITTFFNTETISAFSNQVIQRGATGDDVVELQARLQYNGYYNGKIDGVYGWGTYWAVRNFQDQFGLKEVDGLVGAKTKQTLICKSKYYREYVMEQLNKGNTFTHYGKIPLKYQTKPSKAATQKARQQAEARQKQPAEKTTQQQPKANANKQQNNTPAKARKQPAEKTTQQQPKANANKQQNNTPAKARKQDAVAANMPAGFSNNDIRLLAQAVYGEARGEPYEGQVAIAAVILNRLNSPLFPNSVAGVIFEPLAFTAVADGQIYMQPNETARKAVLDAINGWDPSEEALYYFNPDTATSPWIWGRPQIKRIGKHIFCE</sequence>
<comment type="caution">
    <text evidence="14">The sequence shown here is derived from an EMBL/GenBank/DDBJ whole genome shotgun (WGS) entry which is preliminary data.</text>
</comment>
<reference evidence="14 15" key="1">
    <citation type="submission" date="2014-11" db="EMBL/GenBank/DDBJ databases">
        <title>Draft Genome Sequences of Nine Bacillus subtilis Strains that Form Spores with High Heat-Resistance.</title>
        <authorList>
            <person name="Krawcyk A.O."/>
            <person name="Berendsen E.M."/>
            <person name="de Jong A."/>
            <person name="Holsappel S."/>
            <person name="Eijlander R.T."/>
            <person name="Wells-Bennik M."/>
            <person name="Kuipers O.P."/>
        </authorList>
    </citation>
    <scope>NUCLEOTIDE SEQUENCE [LARGE SCALE GENOMIC DNA]</scope>
    <source>
        <strain evidence="14 15">B4067</strain>
    </source>
</reference>
<evidence type="ECO:0000256" key="3">
    <source>
        <dbReference type="ARBA" id="ARBA00022544"/>
    </source>
</evidence>
<keyword evidence="5" id="KW-0378">Hydrolase</keyword>
<evidence type="ECO:0000313" key="15">
    <source>
        <dbReference type="Proteomes" id="UP000031970"/>
    </source>
</evidence>
<feature type="domain" description="Peptidoglycan binding-like" evidence="12">
    <location>
        <begin position="40"/>
        <end position="97"/>
    </location>
</feature>
<dbReference type="InterPro" id="IPR011105">
    <property type="entry name" value="Cell_wall_hydrolase_SleB"/>
</dbReference>
<dbReference type="GO" id="GO:0016787">
    <property type="term" value="F:hydrolase activity"/>
    <property type="evidence" value="ECO:0007669"/>
    <property type="project" value="UniProtKB-KW"/>
</dbReference>
<dbReference type="InterPro" id="IPR042047">
    <property type="entry name" value="SleB_dom1"/>
</dbReference>
<keyword evidence="6" id="KW-0749">Sporulation</keyword>
<evidence type="ECO:0000313" key="14">
    <source>
        <dbReference type="EMBL" id="KIL33255.1"/>
    </source>
</evidence>
<dbReference type="InterPro" id="IPR036365">
    <property type="entry name" value="PGBD-like_sf"/>
</dbReference>
<dbReference type="GO" id="GO:0030435">
    <property type="term" value="P:sporulation resulting in formation of a cellular spore"/>
    <property type="evidence" value="ECO:0007669"/>
    <property type="project" value="UniProtKB-KW"/>
</dbReference>
<dbReference type="InterPro" id="IPR014224">
    <property type="entry name" value="Spore_cortex_SleB"/>
</dbReference>
<feature type="compositionally biased region" description="Basic and acidic residues" evidence="10">
    <location>
        <begin position="142"/>
        <end position="152"/>
    </location>
</feature>
<dbReference type="GO" id="GO:0042763">
    <property type="term" value="C:intracellular immature spore"/>
    <property type="evidence" value="ECO:0007669"/>
    <property type="project" value="UniProtKB-SubCell"/>
</dbReference>
<feature type="domain" description="Cell wall hydrolase SleB" evidence="13">
    <location>
        <begin position="235"/>
        <end position="333"/>
    </location>
</feature>
<dbReference type="GO" id="GO:0009847">
    <property type="term" value="P:spore germination"/>
    <property type="evidence" value="ECO:0007669"/>
    <property type="project" value="UniProtKB-UniRule"/>
</dbReference>
<feature type="compositionally biased region" description="Low complexity" evidence="10">
    <location>
        <begin position="153"/>
        <end position="173"/>
    </location>
</feature>
<evidence type="ECO:0000256" key="7">
    <source>
        <dbReference type="ARBA" id="ARBA00023316"/>
    </source>
</evidence>
<dbReference type="RefSeq" id="WP_041053231.1">
    <property type="nucleotide sequence ID" value="NZ_JSXS01000015.1"/>
</dbReference>
<proteinExistence type="inferred from homology"/>
<evidence type="ECO:0000256" key="6">
    <source>
        <dbReference type="ARBA" id="ARBA00022969"/>
    </source>
</evidence>
<dbReference type="Gene3D" id="1.10.10.2520">
    <property type="entry name" value="Cell wall hydrolase SleB, domain 1"/>
    <property type="match status" value="1"/>
</dbReference>
<dbReference type="FunFam" id="1.10.10.2520:FF:000001">
    <property type="entry name" value="Spore cortex-lytic enzyme"/>
    <property type="match status" value="1"/>
</dbReference>
<dbReference type="Gene3D" id="1.10.101.10">
    <property type="entry name" value="PGBD-like superfamily/PGBD"/>
    <property type="match status" value="1"/>
</dbReference>
<dbReference type="AlphaFoldDB" id="A0ABD4A020"/>
<evidence type="ECO:0000256" key="2">
    <source>
        <dbReference type="ARBA" id="ARBA00018364"/>
    </source>
</evidence>
<accession>A0ABD4A020</accession>
<evidence type="ECO:0000256" key="8">
    <source>
        <dbReference type="ARBA" id="ARBA00060490"/>
    </source>
</evidence>
<dbReference type="Pfam" id="PF07486">
    <property type="entry name" value="Hydrolase_2"/>
    <property type="match status" value="1"/>
</dbReference>
<protein>
    <recommendedName>
        <fullName evidence="2 9">Spore cortex-lytic enzyme</fullName>
    </recommendedName>
</protein>
<comment type="subcellular location">
    <subcellularLocation>
        <location evidence="8">Forespore</location>
    </subcellularLocation>
</comment>
<feature type="compositionally biased region" description="Low complexity" evidence="10">
    <location>
        <begin position="184"/>
        <end position="201"/>
    </location>
</feature>
<evidence type="ECO:0000259" key="12">
    <source>
        <dbReference type="Pfam" id="PF01471"/>
    </source>
</evidence>
<evidence type="ECO:0000256" key="5">
    <source>
        <dbReference type="ARBA" id="ARBA00022801"/>
    </source>
</evidence>
<name>A0ABD4A020_BACIU</name>
<evidence type="ECO:0000256" key="1">
    <source>
        <dbReference type="ARBA" id="ARBA00007010"/>
    </source>
</evidence>
<dbReference type="FunFam" id="6.20.240.60:FF:000001">
    <property type="entry name" value="Spore cortex-lytic enzyme"/>
    <property type="match status" value="1"/>
</dbReference>
<dbReference type="NCBIfam" id="TIGR02869">
    <property type="entry name" value="spore_SleB"/>
    <property type="match status" value="1"/>
</dbReference>
<evidence type="ECO:0000256" key="4">
    <source>
        <dbReference type="ARBA" id="ARBA00022729"/>
    </source>
</evidence>
<evidence type="ECO:0000256" key="10">
    <source>
        <dbReference type="SAM" id="MobiDB-lite"/>
    </source>
</evidence>
<dbReference type="GO" id="GO:0071555">
    <property type="term" value="P:cell wall organization"/>
    <property type="evidence" value="ECO:0007669"/>
    <property type="project" value="UniProtKB-KW"/>
</dbReference>
<dbReference type="InterPro" id="IPR002477">
    <property type="entry name" value="Peptidoglycan-bd-like"/>
</dbReference>
<keyword evidence="7" id="KW-0961">Cell wall biogenesis/degradation</keyword>
<keyword evidence="3" id="KW-0309">Germination</keyword>
<evidence type="ECO:0000256" key="11">
    <source>
        <dbReference type="SAM" id="SignalP"/>
    </source>
</evidence>
<evidence type="ECO:0000259" key="13">
    <source>
        <dbReference type="Pfam" id="PF07486"/>
    </source>
</evidence>
<gene>
    <name evidence="14" type="ORF">B4067_2511</name>
</gene>
<dbReference type="SUPFAM" id="SSF47090">
    <property type="entry name" value="PGBD-like"/>
    <property type="match status" value="1"/>
</dbReference>
<evidence type="ECO:0000256" key="9">
    <source>
        <dbReference type="NCBIfam" id="TIGR02869"/>
    </source>
</evidence>
<dbReference type="EMBL" id="JSXS01000015">
    <property type="protein sequence ID" value="KIL33255.1"/>
    <property type="molecule type" value="Genomic_DNA"/>
</dbReference>
<comment type="similarity">
    <text evidence="1">Belongs to the SleB family.</text>
</comment>
<feature type="signal peptide" evidence="11">
    <location>
        <begin position="1"/>
        <end position="20"/>
    </location>
</feature>
<dbReference type="Proteomes" id="UP000031970">
    <property type="component" value="Unassembled WGS sequence"/>
</dbReference>
<dbReference type="InterPro" id="IPR036366">
    <property type="entry name" value="PGBDSf"/>
</dbReference>
<dbReference type="Pfam" id="PF01471">
    <property type="entry name" value="PG_binding_1"/>
    <property type="match status" value="1"/>
</dbReference>
<organism evidence="14 15">
    <name type="scientific">Bacillus subtilis subsp. subtilis</name>
    <dbReference type="NCBI Taxonomy" id="135461"/>
    <lineage>
        <taxon>Bacteria</taxon>
        <taxon>Bacillati</taxon>
        <taxon>Bacillota</taxon>
        <taxon>Bacilli</taxon>
        <taxon>Bacillales</taxon>
        <taxon>Bacillaceae</taxon>
        <taxon>Bacillus</taxon>
    </lineage>
</organism>
<keyword evidence="4 11" id="KW-0732">Signal</keyword>